<dbReference type="EMBL" id="KM233151">
    <property type="protein sequence ID" value="AIK68733.1"/>
    <property type="molecule type" value="Genomic_DNA"/>
</dbReference>
<gene>
    <name evidence="1" type="ORF">EK99P-1_0021</name>
</gene>
<dbReference type="Proteomes" id="UP000202235">
    <property type="component" value="Segment"/>
</dbReference>
<organism evidence="1 2">
    <name type="scientific">Escherichia phage EK99P-1</name>
    <dbReference type="NCBI Taxonomy" id="1527514"/>
    <lineage>
        <taxon>Viruses</taxon>
        <taxon>Duplodnaviria</taxon>
        <taxon>Heunggongvirae</taxon>
        <taxon>Uroviricota</taxon>
        <taxon>Caudoviricetes</taxon>
        <taxon>Dhillonvirus</taxon>
        <taxon>Dhillonvirus EK99P1</taxon>
    </lineage>
</organism>
<accession>A0A076YMA6</accession>
<evidence type="ECO:0000313" key="2">
    <source>
        <dbReference type="Proteomes" id="UP000202235"/>
    </source>
</evidence>
<dbReference type="GeneID" id="20284435"/>
<reference evidence="1 2" key="1">
    <citation type="submission" date="2014-07" db="EMBL/GenBank/DDBJ databases">
        <title>Virulent Bacteriophage Infecting Escherichia coli K99.</title>
        <authorList>
            <person name="Son J.S."/>
            <person name="Paik H.R."/>
            <person name="Park S.H."/>
            <person name="Kim B.K."/>
            <person name="Jun S.Y."/>
            <person name="Yoon S.J."/>
            <person name="Kang S.H."/>
        </authorList>
    </citation>
    <scope>NUCLEOTIDE SEQUENCE [LARGE SCALE GENOMIC DNA]</scope>
</reference>
<keyword evidence="2" id="KW-1185">Reference proteome</keyword>
<dbReference type="Pfam" id="PF05100">
    <property type="entry name" value="Phage_tail_L"/>
    <property type="match status" value="1"/>
</dbReference>
<dbReference type="GO" id="GO:0030430">
    <property type="term" value="C:host cell cytoplasm"/>
    <property type="evidence" value="ECO:0007669"/>
    <property type="project" value="InterPro"/>
</dbReference>
<dbReference type="NCBIfam" id="TIGR01600">
    <property type="entry name" value="phage_tail_L"/>
    <property type="match status" value="1"/>
</dbReference>
<protein>
    <submittedName>
        <fullName evidence="1">Minor tail protein</fullName>
    </submittedName>
</protein>
<dbReference type="RefSeq" id="YP_009055299.1">
    <property type="nucleotide sequence ID" value="NC_024783.1"/>
</dbReference>
<proteinExistence type="predicted"/>
<dbReference type="KEGG" id="vg:20284435"/>
<evidence type="ECO:0000313" key="1">
    <source>
        <dbReference type="EMBL" id="AIK68733.1"/>
    </source>
</evidence>
<dbReference type="InterPro" id="IPR006487">
    <property type="entry name" value="Phage_lambda_L"/>
</dbReference>
<dbReference type="GO" id="GO:0051536">
    <property type="term" value="F:iron-sulfur cluster binding"/>
    <property type="evidence" value="ECO:0007669"/>
    <property type="project" value="InterPro"/>
</dbReference>
<sequence>MNKLYREATRFDPSGRVRLIHIDAQDVEPGDGAIGAGHHYFHYCFIPHTAEDIAAAGGDEDKLKPKSIFFGGQEFEFWPFDLSGLNFSTSAAAEPQLTIVDIGGIITRLSLNHDQLLGAKVEIIDTFAKFLDNGTDPDPTQKRVQEYYIDSQVGRNPGKQITFALSSPADMEGQVVPRRQIMNMCEWALNGKYASGDGCTWNLAKPGIKYYDERGNEVIAMNMDRCGGCLSDCYLRFGQGLADPKAAVLDFGGFPGSKLIKG</sequence>
<name>A0A076YMA6_9CAUD</name>
<dbReference type="OrthoDB" id="17372at10239"/>
<dbReference type="GO" id="GO:0046718">
    <property type="term" value="P:symbiont entry into host cell"/>
    <property type="evidence" value="ECO:0007669"/>
    <property type="project" value="InterPro"/>
</dbReference>